<evidence type="ECO:0000256" key="5">
    <source>
        <dbReference type="ARBA" id="ARBA00022801"/>
    </source>
</evidence>
<evidence type="ECO:0000256" key="4">
    <source>
        <dbReference type="ARBA" id="ARBA00022723"/>
    </source>
</evidence>
<protein>
    <submittedName>
        <fullName evidence="13">Endothelin-converting enzyme 1</fullName>
    </submittedName>
</protein>
<dbReference type="PROSITE" id="PS51885">
    <property type="entry name" value="NEPRILYSIN"/>
    <property type="match status" value="1"/>
</dbReference>
<feature type="domain" description="Peptidase M13 C-terminal" evidence="10">
    <location>
        <begin position="750"/>
        <end position="965"/>
    </location>
</feature>
<comment type="similarity">
    <text evidence="2">Belongs to the peptidase M13 family.</text>
</comment>
<dbReference type="SUPFAM" id="SSF55486">
    <property type="entry name" value="Metalloproteases ('zincins'), catalytic domain"/>
    <property type="match status" value="2"/>
</dbReference>
<dbReference type="KEGG" id="hazt:108675037"/>
<dbReference type="OrthoDB" id="6363500at2759"/>
<dbReference type="GO" id="GO:0005886">
    <property type="term" value="C:plasma membrane"/>
    <property type="evidence" value="ECO:0007669"/>
    <property type="project" value="TreeGrafter"/>
</dbReference>
<feature type="domain" description="Peptidase M13 N-terminal" evidence="11">
    <location>
        <begin position="165"/>
        <end position="323"/>
    </location>
</feature>
<keyword evidence="4" id="KW-0479">Metal-binding</keyword>
<dbReference type="Gene3D" id="3.40.390.10">
    <property type="entry name" value="Collagenase (Catalytic Domain)"/>
    <property type="match status" value="2"/>
</dbReference>
<sequence>MFKKRDTQETRVEELPRTGALNVKTIDGGYLGPGAEDDPFSYRSKRDKRRRSSTLSNMNAGTDAWGDDGASSVTSADDNVKREKCCNPDYGICGGCCYPFSCLGFSNNQGLILMAIGLLTILAGLIVGFVLLMTSVLNNRRICYTPECVVAAGEMITAMDRSVDPCDDFYEFACGGWKRHNPVPAGSMGWDSFSINAATTYFSIKELLEAESTVEEPEFVTKTKNFYRACANETAWEITGVEPLLYELGKAGGFPLINSSWSPDSFDWLDSVILTRVLYAADYILSIGVSYDSKNSSNNVIHLGEGYLPSPREYILSNETRYRNMELQRIFSLANTLGNAMPGTAGLNQSSVEPVLLNVSDINSNNSTTITTSAPVQTELPLSTEPVTTTSPNSRKMNPREMQDEEDEVLKLFLETSKHNKKMQVERSGAIITLDGIATDISRVKLPPVARDEEQSASAATQARAQEMQSDNITALYDFIYKLAKLTKGGADLNDLYAQYNPMTIEELQRKTDAMGNSAAKVNWLSLFNKIFGVANITVTAKERIIVTNPDYIYGVLKLIKVTPKHVIANFLSYMLALNLGEESDAGFQGAIHSSFPVSQRNSRTRHIGRQEIRPWYDCASKANSLITEAVSYLYLKQYFLPATREKAAEMMSDVHDAFRSLLKDNTWMDDETKKDGLRKVDDMVQLVGSGKNTTNVTALIELYKDLPDFGDNHFENILMIARYLSVGSLAYLRDSPSREAFGMSPVAINAAYSFGQNAMIIPAGILQPPFYRRNTFTALNYGAIGVVIGHEVSHGFDNSGKEVDAQGNLRPWWSESSLKTYSAKAKCFSDQYSQYPLETDLQGEEIALMGYKVDGNATLGENIADNGGIQAAYKAYQRRVALTREYYKLPGLEEYSNEQLFFISFGQMWCTSFTLQGLKGAILVGPHAPGPMRVKGTFHNTQQMRDAFNCPSKSENENQQTCRVW</sequence>
<keyword evidence="7" id="KW-0482">Metalloprotease</keyword>
<dbReference type="InterPro" id="IPR042089">
    <property type="entry name" value="Peptidase_M13_dom_2"/>
</dbReference>
<evidence type="ECO:0000256" key="8">
    <source>
        <dbReference type="SAM" id="MobiDB-lite"/>
    </source>
</evidence>
<keyword evidence="9" id="KW-1133">Transmembrane helix</keyword>
<dbReference type="InterPro" id="IPR024079">
    <property type="entry name" value="MetalloPept_cat_dom_sf"/>
</dbReference>
<dbReference type="Proteomes" id="UP000694843">
    <property type="component" value="Unplaced"/>
</dbReference>
<dbReference type="Pfam" id="PF05649">
    <property type="entry name" value="Peptidase_M13_N"/>
    <property type="match status" value="2"/>
</dbReference>
<accession>A0A8B7NXH8</accession>
<dbReference type="GO" id="GO:0016485">
    <property type="term" value="P:protein processing"/>
    <property type="evidence" value="ECO:0007669"/>
    <property type="project" value="TreeGrafter"/>
</dbReference>
<dbReference type="RefSeq" id="XP_018018514.1">
    <property type="nucleotide sequence ID" value="XM_018163025.2"/>
</dbReference>
<dbReference type="GO" id="GO:0046872">
    <property type="term" value="F:metal ion binding"/>
    <property type="evidence" value="ECO:0007669"/>
    <property type="project" value="UniProtKB-KW"/>
</dbReference>
<feature type="region of interest" description="Disordered" evidence="8">
    <location>
        <begin position="379"/>
        <end position="402"/>
    </location>
</feature>
<keyword evidence="6" id="KW-0862">Zinc</keyword>
<evidence type="ECO:0000256" key="1">
    <source>
        <dbReference type="ARBA" id="ARBA00001947"/>
    </source>
</evidence>
<feature type="compositionally biased region" description="Polar residues" evidence="8">
    <location>
        <begin position="385"/>
        <end position="396"/>
    </location>
</feature>
<evidence type="ECO:0000256" key="6">
    <source>
        <dbReference type="ARBA" id="ARBA00022833"/>
    </source>
</evidence>
<dbReference type="Gene3D" id="1.10.1380.10">
    <property type="entry name" value="Neutral endopeptidase , domain2"/>
    <property type="match status" value="2"/>
</dbReference>
<dbReference type="InterPro" id="IPR018497">
    <property type="entry name" value="Peptidase_M13_C"/>
</dbReference>
<evidence type="ECO:0000256" key="9">
    <source>
        <dbReference type="SAM" id="Phobius"/>
    </source>
</evidence>
<feature type="compositionally biased region" description="Basic and acidic residues" evidence="8">
    <location>
        <begin position="1"/>
        <end position="16"/>
    </location>
</feature>
<evidence type="ECO:0000256" key="3">
    <source>
        <dbReference type="ARBA" id="ARBA00022670"/>
    </source>
</evidence>
<keyword evidence="3" id="KW-0645">Protease</keyword>
<keyword evidence="9" id="KW-0812">Transmembrane</keyword>
<dbReference type="PRINTS" id="PR00786">
    <property type="entry name" value="NEPRILYSIN"/>
</dbReference>
<comment type="cofactor">
    <cofactor evidence="1">
        <name>Zn(2+)</name>
        <dbReference type="ChEBI" id="CHEBI:29105"/>
    </cofactor>
</comment>
<dbReference type="PANTHER" id="PTHR11733">
    <property type="entry name" value="ZINC METALLOPROTEASE FAMILY M13 NEPRILYSIN-RELATED"/>
    <property type="match status" value="1"/>
</dbReference>
<dbReference type="GO" id="GO:0004222">
    <property type="term" value="F:metalloendopeptidase activity"/>
    <property type="evidence" value="ECO:0007669"/>
    <property type="project" value="InterPro"/>
</dbReference>
<organism evidence="12 13">
    <name type="scientific">Hyalella azteca</name>
    <name type="common">Amphipod</name>
    <dbReference type="NCBI Taxonomy" id="294128"/>
    <lineage>
        <taxon>Eukaryota</taxon>
        <taxon>Metazoa</taxon>
        <taxon>Ecdysozoa</taxon>
        <taxon>Arthropoda</taxon>
        <taxon>Crustacea</taxon>
        <taxon>Multicrustacea</taxon>
        <taxon>Malacostraca</taxon>
        <taxon>Eumalacostraca</taxon>
        <taxon>Peracarida</taxon>
        <taxon>Amphipoda</taxon>
        <taxon>Senticaudata</taxon>
        <taxon>Talitrida</taxon>
        <taxon>Talitroidea</taxon>
        <taxon>Hyalellidae</taxon>
        <taxon>Hyalella</taxon>
    </lineage>
</organism>
<feature type="region of interest" description="Disordered" evidence="8">
    <location>
        <begin position="26"/>
        <end position="63"/>
    </location>
</feature>
<name>A0A8B7NXH8_HYAAZ</name>
<evidence type="ECO:0000256" key="2">
    <source>
        <dbReference type="ARBA" id="ARBA00007357"/>
    </source>
</evidence>
<dbReference type="GeneID" id="108675037"/>
<gene>
    <name evidence="13" type="primary">LOC108675037</name>
</gene>
<dbReference type="CDD" id="cd08662">
    <property type="entry name" value="M13"/>
    <property type="match status" value="1"/>
</dbReference>
<keyword evidence="5" id="KW-0378">Hydrolase</keyword>
<keyword evidence="9" id="KW-0472">Membrane</keyword>
<evidence type="ECO:0000313" key="12">
    <source>
        <dbReference type="Proteomes" id="UP000694843"/>
    </source>
</evidence>
<reference evidence="13" key="1">
    <citation type="submission" date="2025-08" db="UniProtKB">
        <authorList>
            <consortium name="RefSeq"/>
        </authorList>
    </citation>
    <scope>IDENTIFICATION</scope>
    <source>
        <tissue evidence="13">Whole organism</tissue>
    </source>
</reference>
<evidence type="ECO:0000256" key="7">
    <source>
        <dbReference type="ARBA" id="ARBA00023049"/>
    </source>
</evidence>
<keyword evidence="12" id="KW-1185">Reference proteome</keyword>
<dbReference type="AlphaFoldDB" id="A0A8B7NXH8"/>
<dbReference type="InterPro" id="IPR008753">
    <property type="entry name" value="Peptidase_M13_N"/>
</dbReference>
<dbReference type="Pfam" id="PF01431">
    <property type="entry name" value="Peptidase_M13"/>
    <property type="match status" value="1"/>
</dbReference>
<feature type="region of interest" description="Disordered" evidence="8">
    <location>
        <begin position="1"/>
        <end position="20"/>
    </location>
</feature>
<evidence type="ECO:0000259" key="11">
    <source>
        <dbReference type="Pfam" id="PF05649"/>
    </source>
</evidence>
<proteinExistence type="inferred from homology"/>
<feature type="transmembrane region" description="Helical" evidence="9">
    <location>
        <begin position="111"/>
        <end position="133"/>
    </location>
</feature>
<evidence type="ECO:0000259" key="10">
    <source>
        <dbReference type="Pfam" id="PF01431"/>
    </source>
</evidence>
<dbReference type="PANTHER" id="PTHR11733:SF133">
    <property type="entry name" value="PHOSPHATE-REGULATING NEUTRAL ENDOPEPTIDASE PHEX"/>
    <property type="match status" value="1"/>
</dbReference>
<dbReference type="OMA" id="FANSWCS"/>
<dbReference type="InterPro" id="IPR000718">
    <property type="entry name" value="Peptidase_M13"/>
</dbReference>
<feature type="domain" description="Peptidase M13 N-terminal" evidence="11">
    <location>
        <begin position="466"/>
        <end position="689"/>
    </location>
</feature>
<feature type="compositionally biased region" description="Basic residues" evidence="8">
    <location>
        <begin position="43"/>
        <end position="52"/>
    </location>
</feature>
<evidence type="ECO:0000313" key="13">
    <source>
        <dbReference type="RefSeq" id="XP_018018514.1"/>
    </source>
</evidence>